<proteinExistence type="inferred from homology"/>
<dbReference type="PANTHER" id="PTHR38109">
    <property type="entry name" value="PROTEIN YCGL"/>
    <property type="match status" value="1"/>
</dbReference>
<name>A0ABT3IDC8_9GAMM</name>
<organism evidence="3 4">
    <name type="scientific">Shewanella subflava</name>
    <dbReference type="NCBI Taxonomy" id="2986476"/>
    <lineage>
        <taxon>Bacteria</taxon>
        <taxon>Pseudomonadati</taxon>
        <taxon>Pseudomonadota</taxon>
        <taxon>Gammaproteobacteria</taxon>
        <taxon>Alteromonadales</taxon>
        <taxon>Shewanellaceae</taxon>
        <taxon>Shewanella</taxon>
    </lineage>
</organism>
<evidence type="ECO:0000256" key="1">
    <source>
        <dbReference type="HAMAP-Rule" id="MF_01866"/>
    </source>
</evidence>
<dbReference type="Gene3D" id="3.10.510.20">
    <property type="entry name" value="YcgL domain"/>
    <property type="match status" value="1"/>
</dbReference>
<dbReference type="PROSITE" id="PS51648">
    <property type="entry name" value="YCGL"/>
    <property type="match status" value="1"/>
</dbReference>
<keyword evidence="4" id="KW-1185">Reference proteome</keyword>
<gene>
    <name evidence="3" type="ORF">OHT75_16410</name>
</gene>
<dbReference type="PANTHER" id="PTHR38109:SF1">
    <property type="entry name" value="PROTEIN YCGL"/>
    <property type="match status" value="1"/>
</dbReference>
<evidence type="ECO:0000313" key="3">
    <source>
        <dbReference type="EMBL" id="MCW3174056.1"/>
    </source>
</evidence>
<evidence type="ECO:0000313" key="4">
    <source>
        <dbReference type="Proteomes" id="UP001163714"/>
    </source>
</evidence>
<dbReference type="HAMAP" id="MF_01866">
    <property type="entry name" value="UPF0745"/>
    <property type="match status" value="1"/>
</dbReference>
<dbReference type="Pfam" id="PF05166">
    <property type="entry name" value="YcgL"/>
    <property type="match status" value="1"/>
</dbReference>
<dbReference type="EMBL" id="JAPDMX010000033">
    <property type="protein sequence ID" value="MCW3174056.1"/>
    <property type="molecule type" value="Genomic_DNA"/>
</dbReference>
<accession>A0ABT3IDC8</accession>
<reference evidence="3" key="1">
    <citation type="submission" date="2022-10" db="EMBL/GenBank/DDBJ databases">
        <title>Shewanella flava sp. nov, isolated from the estuary of the Fenhe River into the Yellow River.</title>
        <authorList>
            <person name="Li Y."/>
        </authorList>
    </citation>
    <scope>NUCLEOTIDE SEQUENCE</scope>
    <source>
        <strain evidence="3">FYR11-62</strain>
    </source>
</reference>
<sequence length="94" mass="10760">MICAVYKSSRKADTYLFVEKRDVFNDVPQPLMDMFGTPKLVMLVPLTKRDSLALADIEKVKSELKAKGYYLQLPPPNENLLEQHKASINFESKL</sequence>
<feature type="domain" description="YcgL" evidence="2">
    <location>
        <begin position="1"/>
        <end position="85"/>
    </location>
</feature>
<dbReference type="Proteomes" id="UP001163714">
    <property type="component" value="Unassembled WGS sequence"/>
</dbReference>
<dbReference type="InterPro" id="IPR027354">
    <property type="entry name" value="YcgL_dom"/>
</dbReference>
<dbReference type="SUPFAM" id="SSF160191">
    <property type="entry name" value="YcgL-like"/>
    <property type="match status" value="1"/>
</dbReference>
<protein>
    <recommendedName>
        <fullName evidence="1">YcgL domain-containing protein OHT75_16410</fullName>
    </recommendedName>
</protein>
<dbReference type="InterPro" id="IPR038068">
    <property type="entry name" value="YcgL-like_sf"/>
</dbReference>
<evidence type="ECO:0000259" key="2">
    <source>
        <dbReference type="PROSITE" id="PS51648"/>
    </source>
</evidence>
<comment type="caution">
    <text evidence="3">The sequence shown here is derived from an EMBL/GenBank/DDBJ whole genome shotgun (WGS) entry which is preliminary data.</text>
</comment>
<dbReference type="RefSeq" id="WP_264728568.1">
    <property type="nucleotide sequence ID" value="NZ_JAPDMX010000033.1"/>
</dbReference>